<dbReference type="InterPro" id="IPR008271">
    <property type="entry name" value="Ser/Thr_kinase_AS"/>
</dbReference>
<dbReference type="GO" id="GO:0005524">
    <property type="term" value="F:ATP binding"/>
    <property type="evidence" value="ECO:0007669"/>
    <property type="project" value="InterPro"/>
</dbReference>
<accession>A0A7S7YEY7</accession>
<dbReference type="Pfam" id="PF00069">
    <property type="entry name" value="Pkinase"/>
    <property type="match status" value="1"/>
</dbReference>
<evidence type="ECO:0000313" key="2">
    <source>
        <dbReference type="EMBL" id="QPB44563.1"/>
    </source>
</evidence>
<evidence type="ECO:0000313" key="3">
    <source>
        <dbReference type="Proteomes" id="UP001162098"/>
    </source>
</evidence>
<dbReference type="InterPro" id="IPR045269">
    <property type="entry name" value="Atg1-like"/>
</dbReference>
<dbReference type="EMBL" id="MW018138">
    <property type="protein sequence ID" value="QPB44563.1"/>
    <property type="molecule type" value="Genomic_DNA"/>
</dbReference>
<dbReference type="GO" id="GO:0004674">
    <property type="term" value="F:protein serine/threonine kinase activity"/>
    <property type="evidence" value="ECO:0007669"/>
    <property type="project" value="InterPro"/>
</dbReference>
<dbReference type="PROSITE" id="PS00108">
    <property type="entry name" value="PROTEIN_KINASE_ST"/>
    <property type="match status" value="1"/>
</dbReference>
<reference evidence="2 3" key="1">
    <citation type="submission" date="2020-09" db="EMBL/GenBank/DDBJ databases">
        <authorList>
            <person name="Zhang R."/>
            <person name="Garcia K."/>
            <person name="Ogata H."/>
        </authorList>
    </citation>
    <scope>NUCLEOTIDE SEQUENCE [LARGE SCALE GENOMIC DNA]</scope>
    <source>
        <strain evidence="3">stheno</strain>
    </source>
</reference>
<protein>
    <submittedName>
        <fullName evidence="2">Ser/Thr protein kinase</fullName>
    </submittedName>
</protein>
<organism evidence="2 3">
    <name type="scientific">Medusavirus stheno T3</name>
    <dbReference type="NCBI Taxonomy" id="3069717"/>
    <lineage>
        <taxon>Viruses</taxon>
        <taxon>Varidnaviria</taxon>
        <taxon>Bamfordvirae</taxon>
        <taxon>Nucleocytoviricota</taxon>
        <taxon>Megaviricetes</taxon>
        <taxon>Mamonoviridae</taxon>
        <taxon>Medusavirus</taxon>
        <taxon>Medusavirus sthenus</taxon>
    </lineage>
</organism>
<dbReference type="SMART" id="SM00220">
    <property type="entry name" value="S_TKc"/>
    <property type="match status" value="1"/>
</dbReference>
<dbReference type="SUPFAM" id="SSF56112">
    <property type="entry name" value="Protein kinase-like (PK-like)"/>
    <property type="match status" value="1"/>
</dbReference>
<dbReference type="InterPro" id="IPR011009">
    <property type="entry name" value="Kinase-like_dom_sf"/>
</dbReference>
<proteinExistence type="predicted"/>
<dbReference type="Proteomes" id="UP001162098">
    <property type="component" value="Segment"/>
</dbReference>
<keyword evidence="2" id="KW-0418">Kinase</keyword>
<sequence>MSVYKRSDRINHNNNKRAARADFIKSTDISEIYLLFAAKKEEMKVVRRRQQQQQQPSTITVGQNIADYELLIKDLKKRGYTVIDRQGRGASAVVFRAETENKRGTTAVVAIKVLSGKDAAACWAREVAALRKLAPAKCPHVPRLLDCFAWTSADAVSFHALVTPFYDGGTLRDLLNRRGPLSERTCTEIFPQLVEAVAVAHAAGIAHCDIKAENILLTSTRDVVLCDWGLCELEEPQRCMVTRGTMAYASPELARQMIERHRINRLPSGEREARNAERLSRRKPYDALACDSWALGLMLWIMATGRHPFDANTNEEIYRRITRSRNILAAEQAAQPENANLWEVIDNLMPEKPEQRWLVRC</sequence>
<keyword evidence="3" id="KW-1185">Reference proteome</keyword>
<dbReference type="PANTHER" id="PTHR24348">
    <property type="entry name" value="SERINE/THREONINE-PROTEIN KINASE UNC-51-RELATED"/>
    <property type="match status" value="1"/>
</dbReference>
<dbReference type="InterPro" id="IPR000719">
    <property type="entry name" value="Prot_kinase_dom"/>
</dbReference>
<evidence type="ECO:0000259" key="1">
    <source>
        <dbReference type="PROSITE" id="PS50011"/>
    </source>
</evidence>
<dbReference type="KEGG" id="vg:80543759"/>
<name>A0A7S7YEY7_9VIRU</name>
<keyword evidence="2" id="KW-0808">Transferase</keyword>
<dbReference type="PROSITE" id="PS50011">
    <property type="entry name" value="PROTEIN_KINASE_DOM"/>
    <property type="match status" value="1"/>
</dbReference>
<dbReference type="Gene3D" id="1.10.510.10">
    <property type="entry name" value="Transferase(Phosphotransferase) domain 1"/>
    <property type="match status" value="1"/>
</dbReference>
<feature type="domain" description="Protein kinase" evidence="1">
    <location>
        <begin position="80"/>
        <end position="361"/>
    </location>
</feature>